<dbReference type="Pfam" id="PF00108">
    <property type="entry name" value="Thiolase_N"/>
    <property type="match status" value="1"/>
</dbReference>
<dbReference type="InterPro" id="IPR020615">
    <property type="entry name" value="Thiolase_acyl_enz_int_AS"/>
</dbReference>
<evidence type="ECO:0000256" key="2">
    <source>
        <dbReference type="ARBA" id="ARBA00012352"/>
    </source>
</evidence>
<evidence type="ECO:0000313" key="11">
    <source>
        <dbReference type="EMBL" id="TSH98812.1"/>
    </source>
</evidence>
<dbReference type="InterPro" id="IPR020613">
    <property type="entry name" value="Thiolase_CS"/>
</dbReference>
<keyword evidence="3" id="KW-0813">Transport</keyword>
<keyword evidence="5" id="KW-0445">Lipid transport</keyword>
<keyword evidence="4" id="KW-0808">Transferase</keyword>
<name>A0A556B0X4_9BURK</name>
<evidence type="ECO:0000259" key="10">
    <source>
        <dbReference type="Pfam" id="PF22691"/>
    </source>
</evidence>
<evidence type="ECO:0000256" key="7">
    <source>
        <dbReference type="ARBA" id="ARBA00023140"/>
    </source>
</evidence>
<reference evidence="11 12" key="1">
    <citation type="submission" date="2019-07" db="EMBL/GenBank/DDBJ databases">
        <title>Qingshengfaniella alkalisoli gen. nov., sp. nov., isolated from saline soil.</title>
        <authorList>
            <person name="Xu L."/>
            <person name="Huang X.-X."/>
            <person name="Sun J.-Q."/>
        </authorList>
    </citation>
    <scope>NUCLEOTIDE SEQUENCE [LARGE SCALE GENOMIC DNA]</scope>
    <source>
        <strain evidence="11 12">DSM 27279</strain>
    </source>
</reference>
<evidence type="ECO:0000256" key="8">
    <source>
        <dbReference type="ARBA" id="ARBA00032316"/>
    </source>
</evidence>
<dbReference type="EC" id="2.3.1.176" evidence="2"/>
<organism evidence="11 12">
    <name type="scientific">Verticiella sediminum</name>
    <dbReference type="NCBI Taxonomy" id="1247510"/>
    <lineage>
        <taxon>Bacteria</taxon>
        <taxon>Pseudomonadati</taxon>
        <taxon>Pseudomonadota</taxon>
        <taxon>Betaproteobacteria</taxon>
        <taxon>Burkholderiales</taxon>
        <taxon>Alcaligenaceae</taxon>
        <taxon>Verticiella</taxon>
    </lineage>
</organism>
<keyword evidence="6" id="KW-0446">Lipid-binding</keyword>
<feature type="domain" description="Thiolase C-terminal" evidence="10">
    <location>
        <begin position="269"/>
        <end position="384"/>
    </location>
</feature>
<proteinExistence type="predicted"/>
<comment type="caution">
    <text evidence="11">The sequence shown here is derived from an EMBL/GenBank/DDBJ whole genome shotgun (WGS) entry which is preliminary data.</text>
</comment>
<evidence type="ECO:0000256" key="4">
    <source>
        <dbReference type="ARBA" id="ARBA00022679"/>
    </source>
</evidence>
<sequence length="398" mass="42685">MTQKTFIAGVGMVPFTKPGASPTYVEMGAQAVRLALADAGLDYARVQSAYAGYVYGDSTCGQTVLYEVGRTGIPIFNVNNNCSSGSSALLLARTAVELGQVDCALAVGFEQMQPGALRSHWDDRPETRTRFHPVWQTLTADAEGVPRAVRCFAGAGREHMRRYGTRLETFAAIRAKASRHAANNPLAIFRQVLTTEDVMNDKPIWPGVATRLMACPPTCGAAAAIVVSERYARQHGLRTDVQVLAQAMATDPVESFDPPSMIGYVGFHMSRAAARAVYEQAGVDPADVRVCELHDCFAHNELLTYEAIGLCPEGEAERFVVDGDNTYGGQCVTNPSGGLLSKGHPLGATGLAQCYELTHQLRGTAEARQVERPQIALQHNLGLGGACVVTLYGRADAH</sequence>
<dbReference type="RefSeq" id="WP_143946350.1">
    <property type="nucleotide sequence ID" value="NZ_BAABMB010000001.1"/>
</dbReference>
<evidence type="ECO:0000313" key="12">
    <source>
        <dbReference type="Proteomes" id="UP000318405"/>
    </source>
</evidence>
<evidence type="ECO:0000256" key="5">
    <source>
        <dbReference type="ARBA" id="ARBA00023055"/>
    </source>
</evidence>
<dbReference type="PIRSF" id="PIRSF000429">
    <property type="entry name" value="Ac-CoA_Ac_transf"/>
    <property type="match status" value="1"/>
</dbReference>
<gene>
    <name evidence="11" type="ORF">FOZ76_01465</name>
</gene>
<evidence type="ECO:0000259" key="9">
    <source>
        <dbReference type="Pfam" id="PF00108"/>
    </source>
</evidence>
<dbReference type="PROSITE" id="PS00098">
    <property type="entry name" value="THIOLASE_1"/>
    <property type="match status" value="1"/>
</dbReference>
<dbReference type="Pfam" id="PF22691">
    <property type="entry name" value="Thiolase_C_1"/>
    <property type="match status" value="1"/>
</dbReference>
<dbReference type="GO" id="GO:0003988">
    <property type="term" value="F:acetyl-CoA C-acyltransferase activity"/>
    <property type="evidence" value="ECO:0007669"/>
    <property type="project" value="UniProtKB-ARBA"/>
</dbReference>
<dbReference type="Gene3D" id="3.40.47.10">
    <property type="match status" value="1"/>
</dbReference>
<dbReference type="InterPro" id="IPR055140">
    <property type="entry name" value="Thiolase_C_2"/>
</dbReference>
<dbReference type="OrthoDB" id="9785768at2"/>
<dbReference type="Proteomes" id="UP000318405">
    <property type="component" value="Unassembled WGS sequence"/>
</dbReference>
<keyword evidence="12" id="KW-1185">Reference proteome</keyword>
<dbReference type="NCBIfam" id="NF006102">
    <property type="entry name" value="PRK08256.1"/>
    <property type="match status" value="1"/>
</dbReference>
<dbReference type="PANTHER" id="PTHR42870:SF1">
    <property type="entry name" value="NON-SPECIFIC LIPID-TRANSFER PROTEIN-LIKE 2"/>
    <property type="match status" value="1"/>
</dbReference>
<accession>A0A556B0X4</accession>
<dbReference type="CDD" id="cd00829">
    <property type="entry name" value="SCP-x_thiolase"/>
    <property type="match status" value="1"/>
</dbReference>
<dbReference type="InterPro" id="IPR002155">
    <property type="entry name" value="Thiolase"/>
</dbReference>
<dbReference type="PANTHER" id="PTHR42870">
    <property type="entry name" value="ACETYL-COA C-ACETYLTRANSFERASE"/>
    <property type="match status" value="1"/>
</dbReference>
<dbReference type="GO" id="GO:0008289">
    <property type="term" value="F:lipid binding"/>
    <property type="evidence" value="ECO:0007669"/>
    <property type="project" value="UniProtKB-KW"/>
</dbReference>
<evidence type="ECO:0000256" key="6">
    <source>
        <dbReference type="ARBA" id="ARBA00023121"/>
    </source>
</evidence>
<keyword evidence="7" id="KW-0576">Peroxisome</keyword>
<evidence type="ECO:0000256" key="3">
    <source>
        <dbReference type="ARBA" id="ARBA00022448"/>
    </source>
</evidence>
<evidence type="ECO:0000256" key="1">
    <source>
        <dbReference type="ARBA" id="ARBA00004275"/>
    </source>
</evidence>
<dbReference type="InterPro" id="IPR016039">
    <property type="entry name" value="Thiolase-like"/>
</dbReference>
<dbReference type="SUPFAM" id="SSF53901">
    <property type="entry name" value="Thiolase-like"/>
    <property type="match status" value="2"/>
</dbReference>
<dbReference type="PROSITE" id="PS00737">
    <property type="entry name" value="THIOLASE_2"/>
    <property type="match status" value="1"/>
</dbReference>
<comment type="subcellular location">
    <subcellularLocation>
        <location evidence="1">Peroxisome</location>
    </subcellularLocation>
</comment>
<feature type="domain" description="Thiolase N-terminal" evidence="9">
    <location>
        <begin position="7"/>
        <end position="122"/>
    </location>
</feature>
<dbReference type="GO" id="GO:0006869">
    <property type="term" value="P:lipid transport"/>
    <property type="evidence" value="ECO:0007669"/>
    <property type="project" value="UniProtKB-KW"/>
</dbReference>
<dbReference type="EMBL" id="VLTJ01000003">
    <property type="protein sequence ID" value="TSH98812.1"/>
    <property type="molecule type" value="Genomic_DNA"/>
</dbReference>
<dbReference type="InterPro" id="IPR020616">
    <property type="entry name" value="Thiolase_N"/>
</dbReference>
<dbReference type="AlphaFoldDB" id="A0A556B0X4"/>
<protein>
    <recommendedName>
        <fullName evidence="2">propanoyl-CoA C-acyltransferase</fullName>
        <ecNumber evidence="2">2.3.1.176</ecNumber>
    </recommendedName>
    <alternativeName>
        <fullName evidence="8">Propanoyl-CoA C-acyltransferase</fullName>
    </alternativeName>
</protein>